<dbReference type="SMART" id="SM00387">
    <property type="entry name" value="HATPase_c"/>
    <property type="match status" value="1"/>
</dbReference>
<dbReference type="Gene3D" id="3.30.565.10">
    <property type="entry name" value="Histidine kinase-like ATPase, C-terminal domain"/>
    <property type="match status" value="1"/>
</dbReference>
<feature type="transmembrane region" description="Helical" evidence="3">
    <location>
        <begin position="138"/>
        <end position="158"/>
    </location>
</feature>
<keyword evidence="3" id="KW-0812">Transmembrane</keyword>
<feature type="transmembrane region" description="Helical" evidence="3">
    <location>
        <begin position="31"/>
        <end position="48"/>
    </location>
</feature>
<dbReference type="InterPro" id="IPR036890">
    <property type="entry name" value="HATPase_C_sf"/>
</dbReference>
<accession>A0ABN6PL84</accession>
<sequence>MPTRPPLQPQDALCGGQADTWRQVFLRELRIGIPLCLGVALFLTAVFHDPFHLNLVYSLCIGLTIQALIEAGRYALAAWMARRRPNDPAAQRPWPGWGLMGPWILVSVVLGYLAGATLAGALTDTRHLHSLMEGDLRYLAVISVVVLVVSAGTTWVFYSRAQLAATEAAAQAAQRSAAETQLMLLQSQLEPHMLFNTLANLRVLIGLDPVQAQAMLDHLIAFLRATLSASRAARHPLAAEFERVADYLALMRVRMGERLEVELDLPDDLRTLPVPPLLLQPLVENAILHGLEPQVAGGRITLRARREGAVLLLTVHDSGVGLDPTRPSRGTGFGLAQVRERLATLHGAQASLTLEPAAGGGTLATLTLPITT</sequence>
<evidence type="ECO:0000256" key="2">
    <source>
        <dbReference type="ARBA" id="ARBA00012438"/>
    </source>
</evidence>
<dbReference type="RefSeq" id="WP_251969268.1">
    <property type="nucleotide sequence ID" value="NZ_AP025730.1"/>
</dbReference>
<feature type="transmembrane region" description="Helical" evidence="3">
    <location>
        <begin position="54"/>
        <end position="76"/>
    </location>
</feature>
<evidence type="ECO:0000259" key="4">
    <source>
        <dbReference type="PROSITE" id="PS50109"/>
    </source>
</evidence>
<keyword evidence="3" id="KW-0472">Membrane</keyword>
<dbReference type="EMBL" id="AP025730">
    <property type="protein sequence ID" value="BDI05939.1"/>
    <property type="molecule type" value="Genomic_DNA"/>
</dbReference>
<dbReference type="Pfam" id="PF06580">
    <property type="entry name" value="His_kinase"/>
    <property type="match status" value="1"/>
</dbReference>
<gene>
    <name evidence="5" type="ORF">CATMQ487_29090</name>
</gene>
<keyword evidence="6" id="KW-1185">Reference proteome</keyword>
<dbReference type="EC" id="2.7.13.3" evidence="2"/>
<reference evidence="5" key="1">
    <citation type="submission" date="2022-04" db="EMBL/GenBank/DDBJ databases">
        <title>Whole genome sequence of Sphaerotilus sp. FB-5.</title>
        <authorList>
            <person name="Takeda M."/>
            <person name="Narihara S."/>
            <person name="Akimoto M."/>
            <person name="Akimoto R."/>
            <person name="Nishiyashiki S."/>
            <person name="Murakami T."/>
        </authorList>
    </citation>
    <scope>NUCLEOTIDE SEQUENCE</scope>
    <source>
        <strain evidence="5">FB-5</strain>
    </source>
</reference>
<name>A0ABN6PL84_9BURK</name>
<feature type="transmembrane region" description="Helical" evidence="3">
    <location>
        <begin position="97"/>
        <end position="118"/>
    </location>
</feature>
<feature type="domain" description="Histidine kinase" evidence="4">
    <location>
        <begin position="211"/>
        <end position="372"/>
    </location>
</feature>
<dbReference type="PANTHER" id="PTHR34220:SF9">
    <property type="entry name" value="SIGNAL TRANSDUCTION HISTIDINE KINASE INTERNAL REGION DOMAIN-CONTAINING PROTEIN"/>
    <property type="match status" value="1"/>
</dbReference>
<proteinExistence type="predicted"/>
<organism evidence="5 6">
    <name type="scientific">Sphaerotilus microaerophilus</name>
    <dbReference type="NCBI Taxonomy" id="2914710"/>
    <lineage>
        <taxon>Bacteria</taxon>
        <taxon>Pseudomonadati</taxon>
        <taxon>Pseudomonadota</taxon>
        <taxon>Betaproteobacteria</taxon>
        <taxon>Burkholderiales</taxon>
        <taxon>Sphaerotilaceae</taxon>
        <taxon>Sphaerotilus</taxon>
    </lineage>
</organism>
<dbReference type="PRINTS" id="PR00344">
    <property type="entry name" value="BCTRLSENSOR"/>
</dbReference>
<dbReference type="SUPFAM" id="SSF55874">
    <property type="entry name" value="ATPase domain of HSP90 chaperone/DNA topoisomerase II/histidine kinase"/>
    <property type="match status" value="1"/>
</dbReference>
<dbReference type="Pfam" id="PF02518">
    <property type="entry name" value="HATPase_c"/>
    <property type="match status" value="1"/>
</dbReference>
<dbReference type="InterPro" id="IPR003594">
    <property type="entry name" value="HATPase_dom"/>
</dbReference>
<dbReference type="InterPro" id="IPR005467">
    <property type="entry name" value="His_kinase_dom"/>
</dbReference>
<dbReference type="InterPro" id="IPR050640">
    <property type="entry name" value="Bact_2-comp_sensor_kinase"/>
</dbReference>
<dbReference type="PANTHER" id="PTHR34220">
    <property type="entry name" value="SENSOR HISTIDINE KINASE YPDA"/>
    <property type="match status" value="1"/>
</dbReference>
<protein>
    <recommendedName>
        <fullName evidence="2">histidine kinase</fullName>
        <ecNumber evidence="2">2.7.13.3</ecNumber>
    </recommendedName>
</protein>
<keyword evidence="3" id="KW-1133">Transmembrane helix</keyword>
<comment type="catalytic activity">
    <reaction evidence="1">
        <text>ATP + protein L-histidine = ADP + protein N-phospho-L-histidine.</text>
        <dbReference type="EC" id="2.7.13.3"/>
    </reaction>
</comment>
<evidence type="ECO:0000313" key="6">
    <source>
        <dbReference type="Proteomes" id="UP001057498"/>
    </source>
</evidence>
<evidence type="ECO:0000313" key="5">
    <source>
        <dbReference type="EMBL" id="BDI05939.1"/>
    </source>
</evidence>
<dbReference type="Proteomes" id="UP001057498">
    <property type="component" value="Chromosome"/>
</dbReference>
<dbReference type="PROSITE" id="PS50109">
    <property type="entry name" value="HIS_KIN"/>
    <property type="match status" value="1"/>
</dbReference>
<evidence type="ECO:0000256" key="3">
    <source>
        <dbReference type="SAM" id="Phobius"/>
    </source>
</evidence>
<evidence type="ECO:0000256" key="1">
    <source>
        <dbReference type="ARBA" id="ARBA00000085"/>
    </source>
</evidence>
<dbReference type="InterPro" id="IPR004358">
    <property type="entry name" value="Sig_transdc_His_kin-like_C"/>
</dbReference>
<dbReference type="InterPro" id="IPR010559">
    <property type="entry name" value="Sig_transdc_His_kin_internal"/>
</dbReference>